<evidence type="ECO:0000256" key="10">
    <source>
        <dbReference type="ARBA" id="ARBA00022827"/>
    </source>
</evidence>
<dbReference type="PRINTS" id="PR00371">
    <property type="entry name" value="FPNCR"/>
</dbReference>
<keyword evidence="14" id="KW-0408">Iron</keyword>
<keyword evidence="12" id="KW-0112">Calmodulin-binding</keyword>
<dbReference type="PANTHER" id="PTHR43410:SF1">
    <property type="entry name" value="NITRIC OXIDE SYNTHASE"/>
    <property type="match status" value="1"/>
</dbReference>
<keyword evidence="6" id="KW-0349">Heme</keyword>
<sequence>MPLLRLVLSGFRAGAPGFQMPPDSSKPMIMVGPGSGIAPFRSFWQHRHAQLESEEKPFGRMVLYSGCRYRRWELHREEIRGMLAAGVLDRVHVAISREPGIEKTYVQDLLKRNSEEVYSDVIHRQGHVYVCGDCAMADDVYGTVREIVQTQAGISSQEAEAILGSLRVSTEYLETKYLMAQYLRYREENRYHEDIFGTALRRADERATQGRRRLSVANAGKRRSLEEPPRGAPSRSLAEEPFSTSPISNVSAENEKPQGFDETNLSDFV</sequence>
<dbReference type="EC" id="1.14.13.39" evidence="5"/>
<comment type="cofactor">
    <cofactor evidence="2">
        <name>heme b</name>
        <dbReference type="ChEBI" id="CHEBI:60344"/>
    </cofactor>
</comment>
<dbReference type="SUPFAM" id="SSF52343">
    <property type="entry name" value="Ferredoxin reductase-like, C-terminal NADP-linked domain"/>
    <property type="match status" value="1"/>
</dbReference>
<comment type="similarity">
    <text evidence="4">Belongs to the NOS family.</text>
</comment>
<dbReference type="GO" id="GO:0006809">
    <property type="term" value="P:nitric oxide biosynthetic process"/>
    <property type="evidence" value="ECO:0007669"/>
    <property type="project" value="TreeGrafter"/>
</dbReference>
<keyword evidence="9" id="KW-0479">Metal-binding</keyword>
<keyword evidence="7" id="KW-0285">Flavoprotein</keyword>
<evidence type="ECO:0000256" key="15">
    <source>
        <dbReference type="SAM" id="MobiDB-lite"/>
    </source>
</evidence>
<evidence type="ECO:0000313" key="17">
    <source>
        <dbReference type="EMBL" id="CAD7253307.1"/>
    </source>
</evidence>
<keyword evidence="13" id="KW-0560">Oxidoreductase</keyword>
<evidence type="ECO:0000256" key="13">
    <source>
        <dbReference type="ARBA" id="ARBA00023002"/>
    </source>
</evidence>
<dbReference type="AlphaFoldDB" id="A0A7R9FSE9"/>
<dbReference type="Pfam" id="PF00175">
    <property type="entry name" value="NAD_binding_1"/>
    <property type="match status" value="1"/>
</dbReference>
<keyword evidence="8" id="KW-0288">FMN</keyword>
<feature type="region of interest" description="Disordered" evidence="15">
    <location>
        <begin position="207"/>
        <end position="269"/>
    </location>
</feature>
<dbReference type="PANTHER" id="PTHR43410">
    <property type="entry name" value="NITRIC OXIDE SYNTHASE OXYGENASE"/>
    <property type="match status" value="1"/>
</dbReference>
<evidence type="ECO:0000256" key="8">
    <source>
        <dbReference type="ARBA" id="ARBA00022643"/>
    </source>
</evidence>
<organism evidence="17">
    <name type="scientific">Darwinula stevensoni</name>
    <dbReference type="NCBI Taxonomy" id="69355"/>
    <lineage>
        <taxon>Eukaryota</taxon>
        <taxon>Metazoa</taxon>
        <taxon>Ecdysozoa</taxon>
        <taxon>Arthropoda</taxon>
        <taxon>Crustacea</taxon>
        <taxon>Oligostraca</taxon>
        <taxon>Ostracoda</taxon>
        <taxon>Podocopa</taxon>
        <taxon>Podocopida</taxon>
        <taxon>Darwinulocopina</taxon>
        <taxon>Darwinuloidea</taxon>
        <taxon>Darwinulidae</taxon>
        <taxon>Darwinula</taxon>
    </lineage>
</organism>
<comment type="cofactor">
    <cofactor evidence="1">
        <name>FMN</name>
        <dbReference type="ChEBI" id="CHEBI:58210"/>
    </cofactor>
</comment>
<dbReference type="InterPro" id="IPR001709">
    <property type="entry name" value="Flavoprot_Pyr_Nucl_cyt_Rdtase"/>
</dbReference>
<comment type="cofactor">
    <cofactor evidence="3">
        <name>FAD</name>
        <dbReference type="ChEBI" id="CHEBI:57692"/>
    </cofactor>
</comment>
<proteinExistence type="inferred from homology"/>
<dbReference type="EMBL" id="CAJPEV010005630">
    <property type="protein sequence ID" value="CAG0903350.1"/>
    <property type="molecule type" value="Genomic_DNA"/>
</dbReference>
<evidence type="ECO:0000256" key="5">
    <source>
        <dbReference type="ARBA" id="ARBA00012989"/>
    </source>
</evidence>
<evidence type="ECO:0000256" key="11">
    <source>
        <dbReference type="ARBA" id="ARBA00022857"/>
    </source>
</evidence>
<dbReference type="InterPro" id="IPR001433">
    <property type="entry name" value="OxRdtase_FAD/NAD-bd"/>
</dbReference>
<evidence type="ECO:0000313" key="18">
    <source>
        <dbReference type="Proteomes" id="UP000677054"/>
    </source>
</evidence>
<evidence type="ECO:0000256" key="6">
    <source>
        <dbReference type="ARBA" id="ARBA00022617"/>
    </source>
</evidence>
<evidence type="ECO:0000256" key="1">
    <source>
        <dbReference type="ARBA" id="ARBA00001917"/>
    </source>
</evidence>
<keyword evidence="10" id="KW-0274">FAD</keyword>
<feature type="compositionally biased region" description="Polar residues" evidence="15">
    <location>
        <begin position="242"/>
        <end position="252"/>
    </location>
</feature>
<dbReference type="Proteomes" id="UP000677054">
    <property type="component" value="Unassembled WGS sequence"/>
</dbReference>
<dbReference type="EMBL" id="LR905147">
    <property type="protein sequence ID" value="CAD7253307.1"/>
    <property type="molecule type" value="Genomic_DNA"/>
</dbReference>
<dbReference type="GO" id="GO:0004517">
    <property type="term" value="F:nitric-oxide synthase activity"/>
    <property type="evidence" value="ECO:0007669"/>
    <property type="project" value="UniProtKB-EC"/>
</dbReference>
<keyword evidence="11" id="KW-0521">NADP</keyword>
<evidence type="ECO:0000256" key="12">
    <source>
        <dbReference type="ARBA" id="ARBA00022860"/>
    </source>
</evidence>
<evidence type="ECO:0000256" key="2">
    <source>
        <dbReference type="ARBA" id="ARBA00001970"/>
    </source>
</evidence>
<dbReference type="InterPro" id="IPR050607">
    <property type="entry name" value="NOS"/>
</dbReference>
<name>A0A7R9FSE9_9CRUS</name>
<dbReference type="GO" id="GO:0005516">
    <property type="term" value="F:calmodulin binding"/>
    <property type="evidence" value="ECO:0007669"/>
    <property type="project" value="UniProtKB-KW"/>
</dbReference>
<evidence type="ECO:0000256" key="3">
    <source>
        <dbReference type="ARBA" id="ARBA00001974"/>
    </source>
</evidence>
<evidence type="ECO:0000259" key="16">
    <source>
        <dbReference type="Pfam" id="PF00175"/>
    </source>
</evidence>
<reference evidence="17" key="1">
    <citation type="submission" date="2020-11" db="EMBL/GenBank/DDBJ databases">
        <authorList>
            <person name="Tran Van P."/>
        </authorList>
    </citation>
    <scope>NUCLEOTIDE SEQUENCE</scope>
</reference>
<evidence type="ECO:0000256" key="4">
    <source>
        <dbReference type="ARBA" id="ARBA00006267"/>
    </source>
</evidence>
<protein>
    <recommendedName>
        <fullName evidence="5">nitric-oxide synthase (NADPH)</fullName>
        <ecNumber evidence="5">1.14.13.39</ecNumber>
    </recommendedName>
</protein>
<evidence type="ECO:0000256" key="14">
    <source>
        <dbReference type="ARBA" id="ARBA00023004"/>
    </source>
</evidence>
<dbReference type="Gene3D" id="3.40.50.80">
    <property type="entry name" value="Nucleotide-binding domain of ferredoxin-NADP reductase (FNR) module"/>
    <property type="match status" value="1"/>
</dbReference>
<dbReference type="InterPro" id="IPR039261">
    <property type="entry name" value="FNR_nucleotide-bd"/>
</dbReference>
<feature type="domain" description="Oxidoreductase FAD/NAD(P)-binding" evidence="16">
    <location>
        <begin position="30"/>
        <end position="140"/>
    </location>
</feature>
<keyword evidence="18" id="KW-1185">Reference proteome</keyword>
<evidence type="ECO:0000256" key="7">
    <source>
        <dbReference type="ARBA" id="ARBA00022630"/>
    </source>
</evidence>
<accession>A0A7R9FSE9</accession>
<dbReference type="OrthoDB" id="1688044at2759"/>
<evidence type="ECO:0000256" key="9">
    <source>
        <dbReference type="ARBA" id="ARBA00022723"/>
    </source>
</evidence>
<gene>
    <name evidence="17" type="ORF">DSTB1V02_LOCUS13057</name>
</gene>
<dbReference type="GO" id="GO:0046872">
    <property type="term" value="F:metal ion binding"/>
    <property type="evidence" value="ECO:0007669"/>
    <property type="project" value="UniProtKB-KW"/>
</dbReference>